<dbReference type="AlphaFoldDB" id="A0A1B1U7Q5"/>
<keyword evidence="3" id="KW-0997">Cell inner membrane</keyword>
<evidence type="ECO:0000256" key="3">
    <source>
        <dbReference type="ARBA" id="ARBA00022519"/>
    </source>
</evidence>
<proteinExistence type="predicted"/>
<evidence type="ECO:0000256" key="1">
    <source>
        <dbReference type="ARBA" id="ARBA00004533"/>
    </source>
</evidence>
<dbReference type="GO" id="GO:0016746">
    <property type="term" value="F:acyltransferase activity"/>
    <property type="evidence" value="ECO:0007669"/>
    <property type="project" value="UniProtKB-KW"/>
</dbReference>
<dbReference type="KEGG" id="het:BBW65_05200"/>
<evidence type="ECO:0000313" key="7">
    <source>
        <dbReference type="EMBL" id="ANV98770.1"/>
    </source>
</evidence>
<sequence length="282" mass="33611">MPHRCFLFCVDSLAFVFRKFDKRRYQDALINLNFVYADQMNDEEKHQIILRNYRNFAFVLLESLRAMYIDKQEHYQKFDFENLDYYLDIEREGKSAVIVSGHFGYWEAIGSALPRFTPNHELYSLGRLTQFEAVNQVIIQSRQSYGVKLIDKKGALKDLLKLYAKPRQIAGIIVDQNVFPNEGVWVEFFGKEVTHTPVASVLSRRFKIPIVPVFIDFNEDYTRFKVKFFEPFYCPVSENVQEDILEATQRQAQIMQEMVEANPKSWFWFHKRFKARYSEIYH</sequence>
<evidence type="ECO:0008006" key="9">
    <source>
        <dbReference type="Google" id="ProtNLM"/>
    </source>
</evidence>
<evidence type="ECO:0000256" key="2">
    <source>
        <dbReference type="ARBA" id="ARBA00022475"/>
    </source>
</evidence>
<accession>A0A1B1U7Q5</accession>
<dbReference type="GO" id="GO:0009247">
    <property type="term" value="P:glycolipid biosynthetic process"/>
    <property type="evidence" value="ECO:0007669"/>
    <property type="project" value="UniProtKB-ARBA"/>
</dbReference>
<keyword evidence="6" id="KW-0012">Acyltransferase</keyword>
<reference evidence="8" key="1">
    <citation type="submission" date="2016-07" db="EMBL/GenBank/DDBJ databases">
        <authorList>
            <person name="Florea S."/>
            <person name="Webb J.S."/>
            <person name="Jaromczyk J."/>
            <person name="Schardl C.L."/>
        </authorList>
    </citation>
    <scope>NUCLEOTIDE SEQUENCE [LARGE SCALE GENOMIC DNA]</scope>
    <source>
        <strain evidence="8">MIT 01-6242</strain>
    </source>
</reference>
<keyword evidence="8" id="KW-1185">Reference proteome</keyword>
<keyword evidence="5" id="KW-0472">Membrane</keyword>
<dbReference type="Pfam" id="PF03279">
    <property type="entry name" value="Lip_A_acyltrans"/>
    <property type="match status" value="1"/>
</dbReference>
<protein>
    <recommendedName>
        <fullName evidence="9">Lipid A biosynthesis lauroyl acyltransferase</fullName>
    </recommendedName>
</protein>
<dbReference type="EMBL" id="CP016503">
    <property type="protein sequence ID" value="ANV98770.1"/>
    <property type="molecule type" value="Genomic_DNA"/>
</dbReference>
<organism evidence="7 8">
    <name type="scientific">Helicobacter enhydrae</name>
    <dbReference type="NCBI Taxonomy" id="222136"/>
    <lineage>
        <taxon>Bacteria</taxon>
        <taxon>Pseudomonadati</taxon>
        <taxon>Campylobacterota</taxon>
        <taxon>Epsilonproteobacteria</taxon>
        <taxon>Campylobacterales</taxon>
        <taxon>Helicobacteraceae</taxon>
        <taxon>Helicobacter</taxon>
    </lineage>
</organism>
<evidence type="ECO:0000256" key="4">
    <source>
        <dbReference type="ARBA" id="ARBA00022679"/>
    </source>
</evidence>
<dbReference type="GO" id="GO:0005886">
    <property type="term" value="C:plasma membrane"/>
    <property type="evidence" value="ECO:0007669"/>
    <property type="project" value="UniProtKB-SubCell"/>
</dbReference>
<dbReference type="InterPro" id="IPR004960">
    <property type="entry name" value="LipA_acyltrans"/>
</dbReference>
<dbReference type="STRING" id="222136.BBW65_05200"/>
<keyword evidence="2" id="KW-1003">Cell membrane</keyword>
<dbReference type="PANTHER" id="PTHR30606">
    <property type="entry name" value="LIPID A BIOSYNTHESIS LAUROYL ACYLTRANSFERASE"/>
    <property type="match status" value="1"/>
</dbReference>
<gene>
    <name evidence="7" type="ORF">BBW65_05200</name>
</gene>
<dbReference type="CDD" id="cd07984">
    <property type="entry name" value="LPLAT_LABLAT-like"/>
    <property type="match status" value="1"/>
</dbReference>
<dbReference type="NCBIfam" id="NF006270">
    <property type="entry name" value="PRK08419.1"/>
    <property type="match status" value="1"/>
</dbReference>
<keyword evidence="4" id="KW-0808">Transferase</keyword>
<dbReference type="PANTHER" id="PTHR30606:SF9">
    <property type="entry name" value="LIPID A BIOSYNTHESIS LAUROYLTRANSFERASE"/>
    <property type="match status" value="1"/>
</dbReference>
<comment type="subcellular location">
    <subcellularLocation>
        <location evidence="1">Cell inner membrane</location>
    </subcellularLocation>
</comment>
<evidence type="ECO:0000256" key="6">
    <source>
        <dbReference type="ARBA" id="ARBA00023315"/>
    </source>
</evidence>
<name>A0A1B1U7Q5_9HELI</name>
<dbReference type="Proteomes" id="UP000092884">
    <property type="component" value="Chromosome"/>
</dbReference>
<evidence type="ECO:0000313" key="8">
    <source>
        <dbReference type="Proteomes" id="UP000092884"/>
    </source>
</evidence>
<evidence type="ECO:0000256" key="5">
    <source>
        <dbReference type="ARBA" id="ARBA00023136"/>
    </source>
</evidence>